<keyword evidence="1 3" id="KW-0807">Transducer</keyword>
<keyword evidence="4" id="KW-0812">Transmembrane</keyword>
<dbReference type="SMART" id="SM00283">
    <property type="entry name" value="MA"/>
    <property type="match status" value="1"/>
</dbReference>
<dbReference type="Pfam" id="PF00672">
    <property type="entry name" value="HAMP"/>
    <property type="match status" value="1"/>
</dbReference>
<accession>A0A1I4UGM6</accession>
<gene>
    <name evidence="7" type="ORF">CXZ10_11010</name>
</gene>
<evidence type="ECO:0000256" key="2">
    <source>
        <dbReference type="ARBA" id="ARBA00029447"/>
    </source>
</evidence>
<reference evidence="7 8" key="1">
    <citation type="submission" date="2017-12" db="EMBL/GenBank/DDBJ databases">
        <title>Anaerobic carbon monoxide metabolism by Pleomorphomonas carboxyditropha sp. nov., a new mesophilic hydrogenogenic carboxidotroph.</title>
        <authorList>
            <person name="Esquivel-Elizondo S."/>
            <person name="Krajmalnik-Brown R."/>
        </authorList>
    </citation>
    <scope>NUCLEOTIDE SEQUENCE [LARGE SCALE GENOMIC DNA]</scope>
    <source>
        <strain evidence="7 8">R5-392</strain>
    </source>
</reference>
<dbReference type="Gene3D" id="6.10.340.10">
    <property type="match status" value="1"/>
</dbReference>
<dbReference type="SUPFAM" id="SSF58104">
    <property type="entry name" value="Methyl-accepting chemotaxis protein (MCP) signaling domain"/>
    <property type="match status" value="1"/>
</dbReference>
<dbReference type="GO" id="GO:0004888">
    <property type="term" value="F:transmembrane signaling receptor activity"/>
    <property type="evidence" value="ECO:0007669"/>
    <property type="project" value="InterPro"/>
</dbReference>
<feature type="domain" description="Methyl-accepting transducer" evidence="5">
    <location>
        <begin position="300"/>
        <end position="522"/>
    </location>
</feature>
<dbReference type="Pfam" id="PF00015">
    <property type="entry name" value="MCPsignal"/>
    <property type="match status" value="1"/>
</dbReference>
<dbReference type="PROSITE" id="PS50885">
    <property type="entry name" value="HAMP"/>
    <property type="match status" value="1"/>
</dbReference>
<dbReference type="EMBL" id="PJNW01000007">
    <property type="protein sequence ID" value="PKR89204.1"/>
    <property type="molecule type" value="Genomic_DNA"/>
</dbReference>
<keyword evidence="4" id="KW-1133">Transmembrane helix</keyword>
<evidence type="ECO:0000256" key="4">
    <source>
        <dbReference type="SAM" id="Phobius"/>
    </source>
</evidence>
<keyword evidence="4" id="KW-0472">Membrane</keyword>
<dbReference type="PANTHER" id="PTHR32089:SF112">
    <property type="entry name" value="LYSOZYME-LIKE PROTEIN-RELATED"/>
    <property type="match status" value="1"/>
</dbReference>
<dbReference type="GO" id="GO:0007165">
    <property type="term" value="P:signal transduction"/>
    <property type="evidence" value="ECO:0007669"/>
    <property type="project" value="UniProtKB-KW"/>
</dbReference>
<evidence type="ECO:0000259" key="6">
    <source>
        <dbReference type="PROSITE" id="PS50885"/>
    </source>
</evidence>
<evidence type="ECO:0000256" key="3">
    <source>
        <dbReference type="PROSITE-ProRule" id="PRU00284"/>
    </source>
</evidence>
<dbReference type="SMART" id="SM00304">
    <property type="entry name" value="HAMP"/>
    <property type="match status" value="1"/>
</dbReference>
<dbReference type="InterPro" id="IPR004090">
    <property type="entry name" value="Chemotax_Me-accpt_rcpt"/>
</dbReference>
<dbReference type="PROSITE" id="PS50111">
    <property type="entry name" value="CHEMOTAXIS_TRANSDUC_2"/>
    <property type="match status" value="1"/>
</dbReference>
<name>A0A1I4UGM6_9HYPH</name>
<sequence length="556" mass="58354">MKNISIARKILAVVLLVGLVAVAIAILGWTELKSTTETYTNVGRAEEAAREAMDLRVDIIAISRMTYQLALAPEKASDFKTEAAKRSSEMLDRLPKLEAVADAAEKTQLSDIRASLETYFKAIGAMVDVAAAGDPAAVAPALGKALDAQKDVTAKVKVYSTYSSEKMAAARAEAGAKADRSAMVLLATAAAAILIGIGVSLLLANRGIARPIVAITDAMHRMAGGNLAVELPDANRRDEIGAMIGAVTSFRNDLAERHRLQREAEQRDSELAGERRRMMEEIAANFERQVGELVTSLSVAATDMQATAIAMSGSAGETSNAAGELSQAAGQTTDNVQTVAGATEELATSAREIGERILTASRLASEAVGQVDRTDHDVQTLASGSQTIGDIVQLIRGIAEQTNLLALNATIEAARAGESGKGFAVVAQEVKTLANQTAKATEEISSQIDQLQAATQNAVGNIKGIGEAIKRMHTASNEVAAAAEEQQAATQEIARSITEVASGTNGVVRRVETVYRNAAETGTGADKMQATARMLADNATRLKDQFKALLDGIRAA</sequence>
<dbReference type="GO" id="GO:0016020">
    <property type="term" value="C:membrane"/>
    <property type="evidence" value="ECO:0007669"/>
    <property type="project" value="InterPro"/>
</dbReference>
<dbReference type="RefSeq" id="WP_101289212.1">
    <property type="nucleotide sequence ID" value="NZ_FOUQ01000008.1"/>
</dbReference>
<dbReference type="PANTHER" id="PTHR32089">
    <property type="entry name" value="METHYL-ACCEPTING CHEMOTAXIS PROTEIN MCPB"/>
    <property type="match status" value="1"/>
</dbReference>
<protein>
    <submittedName>
        <fullName evidence="7">Chemotaxis protein</fullName>
    </submittedName>
</protein>
<evidence type="ECO:0000256" key="1">
    <source>
        <dbReference type="ARBA" id="ARBA00023224"/>
    </source>
</evidence>
<dbReference type="InterPro" id="IPR004089">
    <property type="entry name" value="MCPsignal_dom"/>
</dbReference>
<evidence type="ECO:0000313" key="7">
    <source>
        <dbReference type="EMBL" id="PKR89204.1"/>
    </source>
</evidence>
<dbReference type="AlphaFoldDB" id="A0A1I4UGM6"/>
<dbReference type="InterPro" id="IPR003660">
    <property type="entry name" value="HAMP_dom"/>
</dbReference>
<dbReference type="PRINTS" id="PR00260">
    <property type="entry name" value="CHEMTRNSDUCR"/>
</dbReference>
<organism evidence="7 8">
    <name type="scientific">Pleomorphomonas diazotrophica</name>
    <dbReference type="NCBI Taxonomy" id="1166257"/>
    <lineage>
        <taxon>Bacteria</taxon>
        <taxon>Pseudomonadati</taxon>
        <taxon>Pseudomonadota</taxon>
        <taxon>Alphaproteobacteria</taxon>
        <taxon>Hyphomicrobiales</taxon>
        <taxon>Pleomorphomonadaceae</taxon>
        <taxon>Pleomorphomonas</taxon>
    </lineage>
</organism>
<comment type="similarity">
    <text evidence="2">Belongs to the methyl-accepting chemotaxis (MCP) protein family.</text>
</comment>
<comment type="caution">
    <text evidence="7">The sequence shown here is derived from an EMBL/GenBank/DDBJ whole genome shotgun (WGS) entry which is preliminary data.</text>
</comment>
<dbReference type="GO" id="GO:0006935">
    <property type="term" value="P:chemotaxis"/>
    <property type="evidence" value="ECO:0007669"/>
    <property type="project" value="InterPro"/>
</dbReference>
<evidence type="ECO:0000313" key="8">
    <source>
        <dbReference type="Proteomes" id="UP000233491"/>
    </source>
</evidence>
<feature type="transmembrane region" description="Helical" evidence="4">
    <location>
        <begin position="182"/>
        <end position="204"/>
    </location>
</feature>
<proteinExistence type="inferred from homology"/>
<dbReference type="Proteomes" id="UP000233491">
    <property type="component" value="Unassembled WGS sequence"/>
</dbReference>
<dbReference type="Gene3D" id="1.10.287.950">
    <property type="entry name" value="Methyl-accepting chemotaxis protein"/>
    <property type="match status" value="1"/>
</dbReference>
<keyword evidence="8" id="KW-1185">Reference proteome</keyword>
<dbReference type="OrthoDB" id="3289104at2"/>
<dbReference type="CDD" id="cd06225">
    <property type="entry name" value="HAMP"/>
    <property type="match status" value="1"/>
</dbReference>
<evidence type="ECO:0000259" key="5">
    <source>
        <dbReference type="PROSITE" id="PS50111"/>
    </source>
</evidence>
<feature type="domain" description="HAMP" evidence="6">
    <location>
        <begin position="206"/>
        <end position="259"/>
    </location>
</feature>